<organism evidence="2 3">
    <name type="scientific">Legionella jordanis</name>
    <dbReference type="NCBI Taxonomy" id="456"/>
    <lineage>
        <taxon>Bacteria</taxon>
        <taxon>Pseudomonadati</taxon>
        <taxon>Pseudomonadota</taxon>
        <taxon>Gammaproteobacteria</taxon>
        <taxon>Legionellales</taxon>
        <taxon>Legionellaceae</taxon>
        <taxon>Legionella</taxon>
    </lineage>
</organism>
<dbReference type="RefSeq" id="WP_058470275.1">
    <property type="nucleotide sequence ID" value="NZ_CAAAIC010000004.1"/>
</dbReference>
<gene>
    <name evidence="2" type="primary">pilP</name>
    <name evidence="2" type="ORF">Ljor_0726</name>
</gene>
<proteinExistence type="predicted"/>
<dbReference type="OrthoDB" id="5296580at2"/>
<protein>
    <submittedName>
        <fullName evidence="2">Tfp pilus assembly protein PilP</fullName>
    </submittedName>
</protein>
<dbReference type="STRING" id="456.Ljor_0726"/>
<evidence type="ECO:0000313" key="3">
    <source>
        <dbReference type="Proteomes" id="UP000055035"/>
    </source>
</evidence>
<sequence>MTVFKGLSFIFLSLMMSTSNSSQSDFIEKYSRAHVSKKNTISLVLPGMGLVPPYFYSAHIEIRTPFSWGTRIKTKQHPVVSSTEVLTKTPLKQIRFVGQLRTTSTTWALVLGGNGKLIHVKKGDYLGREKSRIIKIHKAALILKSGSLRLATNKGLVS</sequence>
<keyword evidence="3" id="KW-1185">Reference proteome</keyword>
<name>A0A0W0V8K0_9GAMM</name>
<comment type="caution">
    <text evidence="2">The sequence shown here is derived from an EMBL/GenBank/DDBJ whole genome shotgun (WGS) entry which is preliminary data.</text>
</comment>
<dbReference type="PATRIC" id="fig|456.5.peg.770"/>
<accession>A0A0W0V8K0</accession>
<dbReference type="AlphaFoldDB" id="A0A0W0V8K0"/>
<evidence type="ECO:0000313" key="2">
    <source>
        <dbReference type="EMBL" id="KTD16420.1"/>
    </source>
</evidence>
<evidence type="ECO:0000256" key="1">
    <source>
        <dbReference type="SAM" id="SignalP"/>
    </source>
</evidence>
<dbReference type="Pfam" id="PF04351">
    <property type="entry name" value="PilP"/>
    <property type="match status" value="1"/>
</dbReference>
<dbReference type="InterPro" id="IPR007446">
    <property type="entry name" value="PilP"/>
</dbReference>
<dbReference type="Gene3D" id="2.30.30.830">
    <property type="match status" value="1"/>
</dbReference>
<keyword evidence="1" id="KW-0732">Signal</keyword>
<reference evidence="2 3" key="1">
    <citation type="submission" date="2015-11" db="EMBL/GenBank/DDBJ databases">
        <title>Genomic analysis of 38 Legionella species identifies large and diverse effector repertoires.</title>
        <authorList>
            <person name="Burstein D."/>
            <person name="Amaro F."/>
            <person name="Zusman T."/>
            <person name="Lifshitz Z."/>
            <person name="Cohen O."/>
            <person name="Gilbert J.A."/>
            <person name="Pupko T."/>
            <person name="Shuman H.A."/>
            <person name="Segal G."/>
        </authorList>
    </citation>
    <scope>NUCLEOTIDE SEQUENCE [LARGE SCALE GENOMIC DNA]</scope>
    <source>
        <strain evidence="2 3">BL-540</strain>
    </source>
</reference>
<feature type="signal peptide" evidence="1">
    <location>
        <begin position="1"/>
        <end position="22"/>
    </location>
</feature>
<feature type="chain" id="PRO_5006914542" evidence="1">
    <location>
        <begin position="23"/>
        <end position="158"/>
    </location>
</feature>
<dbReference type="EMBL" id="LNYJ01000011">
    <property type="protein sequence ID" value="KTD16420.1"/>
    <property type="molecule type" value="Genomic_DNA"/>
</dbReference>
<dbReference type="Proteomes" id="UP000055035">
    <property type="component" value="Unassembled WGS sequence"/>
</dbReference>